<gene>
    <name evidence="7" type="ORF">CCMP2556_LOCUS51827</name>
</gene>
<evidence type="ECO:0000259" key="6">
    <source>
        <dbReference type="PROSITE" id="PS50115"/>
    </source>
</evidence>
<dbReference type="PANTHER" id="PTHR45686">
    <property type="entry name" value="ADP-RIBOSYLATION FACTOR GTPASE ACTIVATING PROTEIN 3, ISOFORM H-RELATED"/>
    <property type="match status" value="1"/>
</dbReference>
<dbReference type="PANTHER" id="PTHR45686:SF4">
    <property type="entry name" value="ADP-RIBOSYLATION FACTOR GTPASE ACTIVATING PROTEIN 3, ISOFORM H"/>
    <property type="match status" value="1"/>
</dbReference>
<dbReference type="Pfam" id="PF01412">
    <property type="entry name" value="ArfGap"/>
    <property type="match status" value="1"/>
</dbReference>
<dbReference type="PRINTS" id="PR00405">
    <property type="entry name" value="REVINTRACTNG"/>
</dbReference>
<dbReference type="Gene3D" id="1.10.220.150">
    <property type="entry name" value="Arf GTPase activating protein"/>
    <property type="match status" value="1"/>
</dbReference>
<keyword evidence="2" id="KW-0479">Metal-binding</keyword>
<dbReference type="PROSITE" id="PS50115">
    <property type="entry name" value="ARFGAP"/>
    <property type="match status" value="1"/>
</dbReference>
<evidence type="ECO:0000256" key="5">
    <source>
        <dbReference type="PROSITE-ProRule" id="PRU00288"/>
    </source>
</evidence>
<name>A0ABP0SHD0_9DINO</name>
<proteinExistence type="predicted"/>
<evidence type="ECO:0000256" key="3">
    <source>
        <dbReference type="ARBA" id="ARBA00022771"/>
    </source>
</evidence>
<accession>A0ABP0SHD0</accession>
<sequence length="244" mass="26573">MAVDPVASKFFQKHQAEEANAKCCDSVGSKAEWASVSHGIYISIEAAGVHRSLGVKRSFVLSTSLDSWKPEHLKMMQLGGNQRFHDFMSQHVPKDMPLRQKYLTRAAEWYRENLRAEAEGLEPPAPLKPGTGHLLLENATSQEELLNKIFVPNANASVHATPQRNLTASRSLSSLPARSASGDLVGRLTKKLKALHEVKNTKDKTPAKVWPGSEGRCVAQRLQLLSTGKMDGFGSDAACAASCA</sequence>
<dbReference type="InterPro" id="IPR038508">
    <property type="entry name" value="ArfGAP_dom_sf"/>
</dbReference>
<dbReference type="InterPro" id="IPR001164">
    <property type="entry name" value="ArfGAP_dom"/>
</dbReference>
<protein>
    <recommendedName>
        <fullName evidence="6">Arf-GAP domain-containing protein</fullName>
    </recommendedName>
</protein>
<dbReference type="SMART" id="SM00105">
    <property type="entry name" value="ArfGap"/>
    <property type="match status" value="1"/>
</dbReference>
<comment type="caution">
    <text evidence="7">The sequence shown here is derived from an EMBL/GenBank/DDBJ whole genome shotgun (WGS) entry which is preliminary data.</text>
</comment>
<keyword evidence="8" id="KW-1185">Reference proteome</keyword>
<evidence type="ECO:0000256" key="1">
    <source>
        <dbReference type="ARBA" id="ARBA00022468"/>
    </source>
</evidence>
<reference evidence="7 8" key="1">
    <citation type="submission" date="2024-02" db="EMBL/GenBank/DDBJ databases">
        <authorList>
            <person name="Chen Y."/>
            <person name="Shah S."/>
            <person name="Dougan E. K."/>
            <person name="Thang M."/>
            <person name="Chan C."/>
        </authorList>
    </citation>
    <scope>NUCLEOTIDE SEQUENCE [LARGE SCALE GENOMIC DNA]</scope>
</reference>
<evidence type="ECO:0000313" key="8">
    <source>
        <dbReference type="Proteomes" id="UP001642484"/>
    </source>
</evidence>
<dbReference type="SUPFAM" id="SSF57863">
    <property type="entry name" value="ArfGap/RecO-like zinc finger"/>
    <property type="match status" value="1"/>
</dbReference>
<feature type="domain" description="Arf-GAP" evidence="6">
    <location>
        <begin position="8"/>
        <end position="123"/>
    </location>
</feature>
<evidence type="ECO:0000256" key="4">
    <source>
        <dbReference type="ARBA" id="ARBA00022833"/>
    </source>
</evidence>
<evidence type="ECO:0000256" key="2">
    <source>
        <dbReference type="ARBA" id="ARBA00022723"/>
    </source>
</evidence>
<evidence type="ECO:0000313" key="7">
    <source>
        <dbReference type="EMBL" id="CAK9111691.1"/>
    </source>
</evidence>
<dbReference type="InterPro" id="IPR037278">
    <property type="entry name" value="ARFGAP/RecO"/>
</dbReference>
<organism evidence="7 8">
    <name type="scientific">Durusdinium trenchii</name>
    <dbReference type="NCBI Taxonomy" id="1381693"/>
    <lineage>
        <taxon>Eukaryota</taxon>
        <taxon>Sar</taxon>
        <taxon>Alveolata</taxon>
        <taxon>Dinophyceae</taxon>
        <taxon>Suessiales</taxon>
        <taxon>Symbiodiniaceae</taxon>
        <taxon>Durusdinium</taxon>
    </lineage>
</organism>
<keyword evidence="3 5" id="KW-0863">Zinc-finger</keyword>
<keyword evidence="4" id="KW-0862">Zinc</keyword>
<dbReference type="Proteomes" id="UP001642484">
    <property type="component" value="Unassembled WGS sequence"/>
</dbReference>
<keyword evidence="1" id="KW-0343">GTPase activation</keyword>
<dbReference type="EMBL" id="CAXAMN010027584">
    <property type="protein sequence ID" value="CAK9111691.1"/>
    <property type="molecule type" value="Genomic_DNA"/>
</dbReference>